<reference evidence="1 2" key="1">
    <citation type="journal article" date="2020" name="Biotechnol. Biofuels">
        <title>New insights from the biogas microbiome by comprehensive genome-resolved metagenomics of nearly 1600 species originating from multiple anaerobic digesters.</title>
        <authorList>
            <person name="Campanaro S."/>
            <person name="Treu L."/>
            <person name="Rodriguez-R L.M."/>
            <person name="Kovalovszki A."/>
            <person name="Ziels R.M."/>
            <person name="Maus I."/>
            <person name="Zhu X."/>
            <person name="Kougias P.G."/>
            <person name="Basile A."/>
            <person name="Luo G."/>
            <person name="Schluter A."/>
            <person name="Konstantinidis K.T."/>
            <person name="Angelidaki I."/>
        </authorList>
    </citation>
    <scope>NUCLEOTIDE SEQUENCE [LARGE SCALE GENOMIC DNA]</scope>
    <source>
        <strain evidence="1">AS05jafATM_4</strain>
    </source>
</reference>
<dbReference type="AlphaFoldDB" id="A0A7C7D7L0"/>
<proteinExistence type="predicted"/>
<dbReference type="EMBL" id="DUTF01000349">
    <property type="protein sequence ID" value="HHY28272.1"/>
    <property type="molecule type" value="Genomic_DNA"/>
</dbReference>
<evidence type="ECO:0000313" key="2">
    <source>
        <dbReference type="Proteomes" id="UP000553059"/>
    </source>
</evidence>
<protein>
    <submittedName>
        <fullName evidence="1">GIY-YIG nuclease family protein</fullName>
    </submittedName>
</protein>
<organism evidence="1 2">
    <name type="scientific">Desulfitobacterium dehalogenans</name>
    <dbReference type="NCBI Taxonomy" id="36854"/>
    <lineage>
        <taxon>Bacteria</taxon>
        <taxon>Bacillati</taxon>
        <taxon>Bacillota</taxon>
        <taxon>Clostridia</taxon>
        <taxon>Eubacteriales</taxon>
        <taxon>Desulfitobacteriaceae</taxon>
        <taxon>Desulfitobacterium</taxon>
    </lineage>
</organism>
<gene>
    <name evidence="1" type="ORF">GX523_16335</name>
</gene>
<accession>A0A7C7D7L0</accession>
<dbReference type="InterPro" id="IPR035901">
    <property type="entry name" value="GIY-YIG_endonuc_sf"/>
</dbReference>
<name>A0A7C7D7L0_9FIRM</name>
<evidence type="ECO:0000313" key="1">
    <source>
        <dbReference type="EMBL" id="HHY28272.1"/>
    </source>
</evidence>
<comment type="caution">
    <text evidence="1">The sequence shown here is derived from an EMBL/GenBank/DDBJ whole genome shotgun (WGS) entry which is preliminary data.</text>
</comment>
<dbReference type="CDD" id="cd10451">
    <property type="entry name" value="GIY-YIG_LuxR_like"/>
    <property type="match status" value="1"/>
</dbReference>
<dbReference type="Proteomes" id="UP000553059">
    <property type="component" value="Unassembled WGS sequence"/>
</dbReference>
<dbReference type="Gene3D" id="3.40.1440.10">
    <property type="entry name" value="GIY-YIG endonuclease"/>
    <property type="match status" value="1"/>
</dbReference>
<sequence length="113" mass="13433">MDRKKQLLMKYKYRKPEMGIISFLCIPTKVSFIGFSQDTKAYINSNCFKLGANLHRNSELQTLWNQYGESAFETGVLEVLPYDEKDKEKEDYTKELEGMCNRYLRTMERARRI</sequence>